<proteinExistence type="predicted"/>
<reference evidence="2" key="4">
    <citation type="submission" date="2019-03" db="UniProtKB">
        <authorList>
            <consortium name="EnsemblPlants"/>
        </authorList>
    </citation>
    <scope>IDENTIFICATION</scope>
</reference>
<reference evidence="3" key="1">
    <citation type="journal article" date="2014" name="Science">
        <title>Ancient hybridizations among the ancestral genomes of bread wheat.</title>
        <authorList>
            <consortium name="International Wheat Genome Sequencing Consortium,"/>
            <person name="Marcussen T."/>
            <person name="Sandve S.R."/>
            <person name="Heier L."/>
            <person name="Spannagl M."/>
            <person name="Pfeifer M."/>
            <person name="Jakobsen K.S."/>
            <person name="Wulff B.B."/>
            <person name="Steuernagel B."/>
            <person name="Mayer K.F."/>
            <person name="Olsen O.A."/>
        </authorList>
    </citation>
    <scope>NUCLEOTIDE SEQUENCE [LARGE SCALE GENOMIC DNA]</scope>
    <source>
        <strain evidence="3">cv. AL8/78</strain>
    </source>
</reference>
<reference evidence="3" key="2">
    <citation type="journal article" date="2017" name="Nat. Plants">
        <title>The Aegilops tauschii genome reveals multiple impacts of transposons.</title>
        <authorList>
            <person name="Zhao G."/>
            <person name="Zou C."/>
            <person name="Li K."/>
            <person name="Wang K."/>
            <person name="Li T."/>
            <person name="Gao L."/>
            <person name="Zhang X."/>
            <person name="Wang H."/>
            <person name="Yang Z."/>
            <person name="Liu X."/>
            <person name="Jiang W."/>
            <person name="Mao L."/>
            <person name="Kong X."/>
            <person name="Jiao Y."/>
            <person name="Jia J."/>
        </authorList>
    </citation>
    <scope>NUCLEOTIDE SEQUENCE [LARGE SCALE GENOMIC DNA]</scope>
    <source>
        <strain evidence="3">cv. AL8/78</strain>
    </source>
</reference>
<organism evidence="2 3">
    <name type="scientific">Aegilops tauschii subsp. strangulata</name>
    <name type="common">Goatgrass</name>
    <dbReference type="NCBI Taxonomy" id="200361"/>
    <lineage>
        <taxon>Eukaryota</taxon>
        <taxon>Viridiplantae</taxon>
        <taxon>Streptophyta</taxon>
        <taxon>Embryophyta</taxon>
        <taxon>Tracheophyta</taxon>
        <taxon>Spermatophyta</taxon>
        <taxon>Magnoliopsida</taxon>
        <taxon>Liliopsida</taxon>
        <taxon>Poales</taxon>
        <taxon>Poaceae</taxon>
        <taxon>BOP clade</taxon>
        <taxon>Pooideae</taxon>
        <taxon>Triticodae</taxon>
        <taxon>Triticeae</taxon>
        <taxon>Triticinae</taxon>
        <taxon>Aegilops</taxon>
    </lineage>
</organism>
<feature type="region of interest" description="Disordered" evidence="1">
    <location>
        <begin position="1"/>
        <end position="62"/>
    </location>
</feature>
<evidence type="ECO:0000313" key="2">
    <source>
        <dbReference type="EnsemblPlants" id="AET4Gv20132700.2"/>
    </source>
</evidence>
<dbReference type="AlphaFoldDB" id="A0A453HBS1"/>
<keyword evidence="3" id="KW-1185">Reference proteome</keyword>
<accession>A0A453HBS1</accession>
<name>A0A453HBS1_AEGTS</name>
<dbReference type="Proteomes" id="UP000015105">
    <property type="component" value="Chromosome 4D"/>
</dbReference>
<dbReference type="Gramene" id="AET4Gv20132700.2">
    <property type="protein sequence ID" value="AET4Gv20132700.2"/>
    <property type="gene ID" value="AET4Gv20132700"/>
</dbReference>
<reference evidence="2" key="3">
    <citation type="journal article" date="2017" name="Nature">
        <title>Genome sequence of the progenitor of the wheat D genome Aegilops tauschii.</title>
        <authorList>
            <person name="Luo M.C."/>
            <person name="Gu Y.Q."/>
            <person name="Puiu D."/>
            <person name="Wang H."/>
            <person name="Twardziok S.O."/>
            <person name="Deal K.R."/>
            <person name="Huo N."/>
            <person name="Zhu T."/>
            <person name="Wang L."/>
            <person name="Wang Y."/>
            <person name="McGuire P.E."/>
            <person name="Liu S."/>
            <person name="Long H."/>
            <person name="Ramasamy R.K."/>
            <person name="Rodriguez J.C."/>
            <person name="Van S.L."/>
            <person name="Yuan L."/>
            <person name="Wang Z."/>
            <person name="Xia Z."/>
            <person name="Xiao L."/>
            <person name="Anderson O.D."/>
            <person name="Ouyang S."/>
            <person name="Liang Y."/>
            <person name="Zimin A.V."/>
            <person name="Pertea G."/>
            <person name="Qi P."/>
            <person name="Bennetzen J.L."/>
            <person name="Dai X."/>
            <person name="Dawson M.W."/>
            <person name="Muller H.G."/>
            <person name="Kugler K."/>
            <person name="Rivarola-Duarte L."/>
            <person name="Spannagl M."/>
            <person name="Mayer K.F.X."/>
            <person name="Lu F.H."/>
            <person name="Bevan M.W."/>
            <person name="Leroy P."/>
            <person name="Li P."/>
            <person name="You F.M."/>
            <person name="Sun Q."/>
            <person name="Liu Z."/>
            <person name="Lyons E."/>
            <person name="Wicker T."/>
            <person name="Salzberg S.L."/>
            <person name="Devos K.M."/>
            <person name="Dvorak J."/>
        </authorList>
    </citation>
    <scope>NUCLEOTIDE SEQUENCE [LARGE SCALE GENOMIC DNA]</scope>
    <source>
        <strain evidence="2">cv. AL8/78</strain>
    </source>
</reference>
<sequence length="62" mass="7114">HTQRQDNATRGHYGFRHEAVRHPRPPPLRGSWCSGRSRTPRPRRRAPWCASREATSPATTTP</sequence>
<dbReference type="EnsemblPlants" id="AET4Gv20132700.2">
    <property type="protein sequence ID" value="AET4Gv20132700.2"/>
    <property type="gene ID" value="AET4Gv20132700"/>
</dbReference>
<reference evidence="2" key="5">
    <citation type="journal article" date="2021" name="G3 (Bethesda)">
        <title>Aegilops tauschii genome assembly Aet v5.0 features greater sequence contiguity and improved annotation.</title>
        <authorList>
            <person name="Wang L."/>
            <person name="Zhu T."/>
            <person name="Rodriguez J.C."/>
            <person name="Deal K.R."/>
            <person name="Dubcovsky J."/>
            <person name="McGuire P.E."/>
            <person name="Lux T."/>
            <person name="Spannagl M."/>
            <person name="Mayer K.F.X."/>
            <person name="Baldrich P."/>
            <person name="Meyers B.C."/>
            <person name="Huo N."/>
            <person name="Gu Y.Q."/>
            <person name="Zhou H."/>
            <person name="Devos K.M."/>
            <person name="Bennetzen J.L."/>
            <person name="Unver T."/>
            <person name="Budak H."/>
            <person name="Gulick P.J."/>
            <person name="Galiba G."/>
            <person name="Kalapos B."/>
            <person name="Nelson D.R."/>
            <person name="Li P."/>
            <person name="You F.M."/>
            <person name="Luo M.C."/>
            <person name="Dvorak J."/>
        </authorList>
    </citation>
    <scope>NUCLEOTIDE SEQUENCE [LARGE SCALE GENOMIC DNA]</scope>
    <source>
        <strain evidence="2">cv. AL8/78</strain>
    </source>
</reference>
<evidence type="ECO:0000313" key="3">
    <source>
        <dbReference type="Proteomes" id="UP000015105"/>
    </source>
</evidence>
<feature type="compositionally biased region" description="Polar residues" evidence="1">
    <location>
        <begin position="53"/>
        <end position="62"/>
    </location>
</feature>
<protein>
    <submittedName>
        <fullName evidence="2">Uncharacterized protein</fullName>
    </submittedName>
</protein>
<evidence type="ECO:0000256" key="1">
    <source>
        <dbReference type="SAM" id="MobiDB-lite"/>
    </source>
</evidence>